<sequence>MIPATAQTVRVGIIGLGRSGWNIHAHALSGLPDLYRVVAVADPVAERLDEGRRRFGAGGYEQAEALIADPDVDLVVVSTPTNTHLPLGLAAVRAGKHLLLEKPMVRDVAELDELQAAAEAASTVVTCFHNNRFEPSFQAVCDTIASGRIGDPVLIRRTYHRYGRRADWQSLRVHGGGELANTGSHAIDQMLRMYPGREIELSADLRRTITVGDAEDHIKLMLQIKDGPLYEIEASATIALPQPTWWVAGTAGGLSVSGDRLEVRWLDPDTFGALVPEPGAAPGRLYTSEEPPGWSTETIRLPPGDQRAADYYRSLHGALTGSGEPPVSFADIRLQLELIARARASGVRPPSPA</sequence>
<dbReference type="SUPFAM" id="SSF55347">
    <property type="entry name" value="Glyceraldehyde-3-phosphate dehydrogenase-like, C-terminal domain"/>
    <property type="match status" value="1"/>
</dbReference>
<accession>A0A7M4DFI8</accession>
<dbReference type="PANTHER" id="PTHR43708">
    <property type="entry name" value="CONSERVED EXPRESSED OXIDOREDUCTASE (EUROFUNG)"/>
    <property type="match status" value="1"/>
</dbReference>
<dbReference type="GO" id="GO:0016491">
    <property type="term" value="F:oxidoreductase activity"/>
    <property type="evidence" value="ECO:0007669"/>
    <property type="project" value="UniProtKB-KW"/>
</dbReference>
<dbReference type="InterPro" id="IPR055170">
    <property type="entry name" value="GFO_IDH_MocA-like_dom"/>
</dbReference>
<dbReference type="Pfam" id="PF22725">
    <property type="entry name" value="GFO_IDH_MocA_C3"/>
    <property type="match status" value="1"/>
</dbReference>
<evidence type="ECO:0000259" key="3">
    <source>
        <dbReference type="Pfam" id="PF22725"/>
    </source>
</evidence>
<proteinExistence type="predicted"/>
<dbReference type="Proteomes" id="UP000419743">
    <property type="component" value="Unassembled WGS sequence"/>
</dbReference>
<evidence type="ECO:0000256" key="1">
    <source>
        <dbReference type="ARBA" id="ARBA00023027"/>
    </source>
</evidence>
<keyword evidence="1" id="KW-0520">NAD</keyword>
<dbReference type="InterPro" id="IPR051317">
    <property type="entry name" value="Gfo/Idh/MocA_oxidoreduct"/>
</dbReference>
<reference evidence="4 5" key="1">
    <citation type="submission" date="2019-11" db="EMBL/GenBank/DDBJ databases">
        <authorList>
            <person name="Criscuolo A."/>
        </authorList>
    </citation>
    <scope>NUCLEOTIDE SEQUENCE [LARGE SCALE GENOMIC DNA]</scope>
    <source>
        <strain evidence="4">CIP111667</strain>
    </source>
</reference>
<evidence type="ECO:0000313" key="4">
    <source>
        <dbReference type="EMBL" id="VZO35681.1"/>
    </source>
</evidence>
<protein>
    <submittedName>
        <fullName evidence="4">Putative oxidoreductase YvaA</fullName>
        <ecNumber evidence="4">1.-.-.-</ecNumber>
    </submittedName>
</protein>
<name>A0A7M4DFI8_9MICO</name>
<comment type="caution">
    <text evidence="4">The sequence shown here is derived from an EMBL/GenBank/DDBJ whole genome shotgun (WGS) entry which is preliminary data.</text>
</comment>
<organism evidence="4 5">
    <name type="scientific">Occultella aeris</name>
    <dbReference type="NCBI Taxonomy" id="2761496"/>
    <lineage>
        <taxon>Bacteria</taxon>
        <taxon>Bacillati</taxon>
        <taxon>Actinomycetota</taxon>
        <taxon>Actinomycetes</taxon>
        <taxon>Micrococcales</taxon>
        <taxon>Ruaniaceae</taxon>
        <taxon>Occultella</taxon>
    </lineage>
</organism>
<dbReference type="EMBL" id="CACRYJ010000014">
    <property type="protein sequence ID" value="VZO35681.1"/>
    <property type="molecule type" value="Genomic_DNA"/>
</dbReference>
<dbReference type="Gene3D" id="3.40.50.720">
    <property type="entry name" value="NAD(P)-binding Rossmann-like Domain"/>
    <property type="match status" value="1"/>
</dbReference>
<dbReference type="InterPro" id="IPR000683">
    <property type="entry name" value="Gfo/Idh/MocA-like_OxRdtase_N"/>
</dbReference>
<dbReference type="AlphaFoldDB" id="A0A7M4DFI8"/>
<evidence type="ECO:0000313" key="5">
    <source>
        <dbReference type="Proteomes" id="UP000419743"/>
    </source>
</evidence>
<dbReference type="SUPFAM" id="SSF51735">
    <property type="entry name" value="NAD(P)-binding Rossmann-fold domains"/>
    <property type="match status" value="1"/>
</dbReference>
<keyword evidence="4" id="KW-0560">Oxidoreductase</keyword>
<feature type="domain" description="GFO/IDH/MocA-like oxidoreductase" evidence="3">
    <location>
        <begin position="137"/>
        <end position="254"/>
    </location>
</feature>
<feature type="domain" description="Gfo/Idh/MocA-like oxidoreductase N-terminal" evidence="2">
    <location>
        <begin position="9"/>
        <end position="127"/>
    </location>
</feature>
<dbReference type="Pfam" id="PF01408">
    <property type="entry name" value="GFO_IDH_MocA"/>
    <property type="match status" value="1"/>
</dbReference>
<dbReference type="RefSeq" id="WP_197522301.1">
    <property type="nucleotide sequence ID" value="NZ_CACRYJ010000014.1"/>
</dbReference>
<keyword evidence="5" id="KW-1185">Reference proteome</keyword>
<dbReference type="Gene3D" id="3.30.360.10">
    <property type="entry name" value="Dihydrodipicolinate Reductase, domain 2"/>
    <property type="match status" value="1"/>
</dbReference>
<dbReference type="InterPro" id="IPR036291">
    <property type="entry name" value="NAD(P)-bd_dom_sf"/>
</dbReference>
<dbReference type="EC" id="1.-.-.-" evidence="4"/>
<gene>
    <name evidence="4" type="primary">yvaA</name>
    <name evidence="4" type="ORF">HALOF300_00879</name>
</gene>
<evidence type="ECO:0000259" key="2">
    <source>
        <dbReference type="Pfam" id="PF01408"/>
    </source>
</evidence>
<dbReference type="GO" id="GO:0000166">
    <property type="term" value="F:nucleotide binding"/>
    <property type="evidence" value="ECO:0007669"/>
    <property type="project" value="InterPro"/>
</dbReference>
<dbReference type="PANTHER" id="PTHR43708:SF8">
    <property type="entry name" value="OXIDOREDUCTASE"/>
    <property type="match status" value="1"/>
</dbReference>